<feature type="transmembrane region" description="Helical" evidence="1">
    <location>
        <begin position="20"/>
        <end position="41"/>
    </location>
</feature>
<dbReference type="Proteomes" id="UP001501237">
    <property type="component" value="Unassembled WGS sequence"/>
</dbReference>
<reference evidence="3" key="1">
    <citation type="journal article" date="2019" name="Int. J. Syst. Evol. Microbiol.">
        <title>The Global Catalogue of Microorganisms (GCM) 10K type strain sequencing project: providing services to taxonomists for standard genome sequencing and annotation.</title>
        <authorList>
            <consortium name="The Broad Institute Genomics Platform"/>
            <consortium name="The Broad Institute Genome Sequencing Center for Infectious Disease"/>
            <person name="Wu L."/>
            <person name="Ma J."/>
        </authorList>
    </citation>
    <scope>NUCLEOTIDE SEQUENCE [LARGE SCALE GENOMIC DNA]</scope>
    <source>
        <strain evidence="3">JCM 9377</strain>
    </source>
</reference>
<keyword evidence="1" id="KW-0472">Membrane</keyword>
<sequence>MPGTVGVTDWGVTAFGTDGTVGTVVGVVLVVGVGVPAAATVSR</sequence>
<name>A0ABP6QL83_9ACTN</name>
<dbReference type="EMBL" id="BAAAUV010000038">
    <property type="protein sequence ID" value="GAA3239439.1"/>
    <property type="molecule type" value="Genomic_DNA"/>
</dbReference>
<protein>
    <submittedName>
        <fullName evidence="2">Uncharacterized protein</fullName>
    </submittedName>
</protein>
<organism evidence="2 3">
    <name type="scientific">Actinocorallia longicatena</name>
    <dbReference type="NCBI Taxonomy" id="111803"/>
    <lineage>
        <taxon>Bacteria</taxon>
        <taxon>Bacillati</taxon>
        <taxon>Actinomycetota</taxon>
        <taxon>Actinomycetes</taxon>
        <taxon>Streptosporangiales</taxon>
        <taxon>Thermomonosporaceae</taxon>
        <taxon>Actinocorallia</taxon>
    </lineage>
</organism>
<keyword evidence="1" id="KW-1133">Transmembrane helix</keyword>
<evidence type="ECO:0000313" key="3">
    <source>
        <dbReference type="Proteomes" id="UP001501237"/>
    </source>
</evidence>
<evidence type="ECO:0000313" key="2">
    <source>
        <dbReference type="EMBL" id="GAA3239439.1"/>
    </source>
</evidence>
<accession>A0ABP6QL83</accession>
<proteinExistence type="predicted"/>
<keyword evidence="3" id="KW-1185">Reference proteome</keyword>
<gene>
    <name evidence="2" type="ORF">GCM10010468_75620</name>
</gene>
<keyword evidence="1" id="KW-0812">Transmembrane</keyword>
<comment type="caution">
    <text evidence="2">The sequence shown here is derived from an EMBL/GenBank/DDBJ whole genome shotgun (WGS) entry which is preliminary data.</text>
</comment>
<evidence type="ECO:0000256" key="1">
    <source>
        <dbReference type="SAM" id="Phobius"/>
    </source>
</evidence>